<dbReference type="PANTHER" id="PTHR41164:SF1">
    <property type="entry name" value="CURLI PRODUCTION ASSEMBLY_TRANSPORT COMPONENT CSGG"/>
    <property type="match status" value="1"/>
</dbReference>
<dbReference type="Pfam" id="PF03783">
    <property type="entry name" value="CsgG"/>
    <property type="match status" value="1"/>
</dbReference>
<evidence type="ECO:0000256" key="2">
    <source>
        <dbReference type="ARBA" id="ARBA00022729"/>
    </source>
</evidence>
<protein>
    <submittedName>
        <fullName evidence="7">Curli production assembly/transport component CsgG</fullName>
    </submittedName>
</protein>
<keyword evidence="1" id="KW-1003">Cell membrane</keyword>
<dbReference type="OrthoDB" id="597317at2"/>
<dbReference type="Proteomes" id="UP000320390">
    <property type="component" value="Chromosome"/>
</dbReference>
<dbReference type="PROSITE" id="PS51257">
    <property type="entry name" value="PROKAR_LIPOPROTEIN"/>
    <property type="match status" value="1"/>
</dbReference>
<organism evidence="7 8">
    <name type="scientific">Saltatorellus ferox</name>
    <dbReference type="NCBI Taxonomy" id="2528018"/>
    <lineage>
        <taxon>Bacteria</taxon>
        <taxon>Pseudomonadati</taxon>
        <taxon>Planctomycetota</taxon>
        <taxon>Planctomycetia</taxon>
        <taxon>Planctomycetia incertae sedis</taxon>
        <taxon>Saltatorellus</taxon>
    </lineage>
</organism>
<accession>A0A518EPS6</accession>
<dbReference type="AlphaFoldDB" id="A0A518EPS6"/>
<gene>
    <name evidence="7" type="ORF">Poly30_16010</name>
</gene>
<evidence type="ECO:0000313" key="8">
    <source>
        <dbReference type="Proteomes" id="UP000320390"/>
    </source>
</evidence>
<keyword evidence="2 6" id="KW-0732">Signal</keyword>
<evidence type="ECO:0000256" key="1">
    <source>
        <dbReference type="ARBA" id="ARBA00022475"/>
    </source>
</evidence>
<proteinExistence type="predicted"/>
<dbReference type="RefSeq" id="WP_145195984.1">
    <property type="nucleotide sequence ID" value="NZ_CP036434.1"/>
</dbReference>
<dbReference type="GO" id="GO:0030288">
    <property type="term" value="C:outer membrane-bounded periplasmic space"/>
    <property type="evidence" value="ECO:0007669"/>
    <property type="project" value="InterPro"/>
</dbReference>
<reference evidence="7 8" key="1">
    <citation type="submission" date="2019-02" db="EMBL/GenBank/DDBJ databases">
        <title>Deep-cultivation of Planctomycetes and their phenomic and genomic characterization uncovers novel biology.</title>
        <authorList>
            <person name="Wiegand S."/>
            <person name="Jogler M."/>
            <person name="Boedeker C."/>
            <person name="Pinto D."/>
            <person name="Vollmers J."/>
            <person name="Rivas-Marin E."/>
            <person name="Kohn T."/>
            <person name="Peeters S.H."/>
            <person name="Heuer A."/>
            <person name="Rast P."/>
            <person name="Oberbeckmann S."/>
            <person name="Bunk B."/>
            <person name="Jeske O."/>
            <person name="Meyerdierks A."/>
            <person name="Storesund J.E."/>
            <person name="Kallscheuer N."/>
            <person name="Luecker S."/>
            <person name="Lage O.M."/>
            <person name="Pohl T."/>
            <person name="Merkel B.J."/>
            <person name="Hornburger P."/>
            <person name="Mueller R.-W."/>
            <person name="Bruemmer F."/>
            <person name="Labrenz M."/>
            <person name="Spormann A.M."/>
            <person name="Op den Camp H."/>
            <person name="Overmann J."/>
            <person name="Amann R."/>
            <person name="Jetten M.S.M."/>
            <person name="Mascher T."/>
            <person name="Medema M.H."/>
            <person name="Devos D.P."/>
            <person name="Kaster A.-K."/>
            <person name="Ovreas L."/>
            <person name="Rohde M."/>
            <person name="Galperin M.Y."/>
            <person name="Jogler C."/>
        </authorList>
    </citation>
    <scope>NUCLEOTIDE SEQUENCE [LARGE SCALE GENOMIC DNA]</scope>
    <source>
        <strain evidence="7 8">Poly30</strain>
    </source>
</reference>
<feature type="signal peptide" evidence="6">
    <location>
        <begin position="1"/>
        <end position="19"/>
    </location>
</feature>
<name>A0A518EPS6_9BACT</name>
<feature type="chain" id="PRO_5022149203" evidence="6">
    <location>
        <begin position="20"/>
        <end position="269"/>
    </location>
</feature>
<dbReference type="EMBL" id="CP036434">
    <property type="protein sequence ID" value="QDV06097.1"/>
    <property type="molecule type" value="Genomic_DNA"/>
</dbReference>
<keyword evidence="8" id="KW-1185">Reference proteome</keyword>
<evidence type="ECO:0000256" key="5">
    <source>
        <dbReference type="ARBA" id="ARBA00023288"/>
    </source>
</evidence>
<keyword evidence="4" id="KW-0564">Palmitate</keyword>
<dbReference type="InterPro" id="IPR005534">
    <property type="entry name" value="Curli_assmbl/transp-comp_CsgG"/>
</dbReference>
<dbReference type="Gene3D" id="3.40.50.10610">
    <property type="entry name" value="ABC-type transport auxiliary lipoprotein component"/>
    <property type="match status" value="1"/>
</dbReference>
<keyword evidence="3" id="KW-0472">Membrane</keyword>
<sequence length="269" mass="28273" precursor="true">MPASRSALRKIALATTATAFLLSFSSCQSTSESASSQTLTTHVGQYDPPGPGVGIVRVGVPVLEVGSDASRGLEKIAADQLATLLVRTDRFDVIERSQLQKLLAEQDLEGIVAADEMAGMAQVRGVEYLMLGKVTNMRLKEVKTGGKSGLGKIANIATGRFSGGIGVLDVDSQKIEIKAECGVDLRLVDPTTGSTLAASFGEFTRSDKASALGIQVLGVGADAEADLKISDDDKGLILRLALDDAVRKMLPSLDRKLRARAQQASSSQQ</sequence>
<evidence type="ECO:0000256" key="4">
    <source>
        <dbReference type="ARBA" id="ARBA00023139"/>
    </source>
</evidence>
<evidence type="ECO:0000256" key="3">
    <source>
        <dbReference type="ARBA" id="ARBA00023136"/>
    </source>
</evidence>
<keyword evidence="5" id="KW-0449">Lipoprotein</keyword>
<evidence type="ECO:0000256" key="6">
    <source>
        <dbReference type="SAM" id="SignalP"/>
    </source>
</evidence>
<dbReference type="PANTHER" id="PTHR41164">
    <property type="entry name" value="CURLI PRODUCTION ASSEMBLY/TRANSPORT COMPONENT CSGG"/>
    <property type="match status" value="1"/>
</dbReference>
<evidence type="ECO:0000313" key="7">
    <source>
        <dbReference type="EMBL" id="QDV06097.1"/>
    </source>
</evidence>